<sequence>VQRDSIEPMVSEEFMVHMASVIEELNQRAREASVQVLADASNVSVRIPYNFTFMNLRAVPQLSKDKIPELQVQLKDIRTISEVLFQSRVRSIESLQRTRVTHEDFTVAESKDFLDTRYKYTNTISVVRPYKVRFQCLSGGIAKTLNRFASEENFIVIRRMEVSKPGGEVEIPTATATQVLTPQQMAWLVLQGFATTKATNVTSESLLEVDLDLDIIRKKPTDEDTDE</sequence>
<feature type="non-terminal residue" evidence="1">
    <location>
        <position position="227"/>
    </location>
</feature>
<evidence type="ECO:0000313" key="1">
    <source>
        <dbReference type="EMBL" id="SVE64970.1"/>
    </source>
</evidence>
<reference evidence="1" key="1">
    <citation type="submission" date="2018-05" db="EMBL/GenBank/DDBJ databases">
        <authorList>
            <person name="Lanie J.A."/>
            <person name="Ng W.-L."/>
            <person name="Kazmierczak K.M."/>
            <person name="Andrzejewski T.M."/>
            <person name="Davidsen T.M."/>
            <person name="Wayne K.J."/>
            <person name="Tettelin H."/>
            <person name="Glass J.I."/>
            <person name="Rusch D."/>
            <person name="Podicherti R."/>
            <person name="Tsui H.-C.T."/>
            <person name="Winkler M.E."/>
        </authorList>
    </citation>
    <scope>NUCLEOTIDE SEQUENCE</scope>
</reference>
<protein>
    <submittedName>
        <fullName evidence="1">Uncharacterized protein</fullName>
    </submittedName>
</protein>
<dbReference type="AlphaFoldDB" id="A0A383F8D3"/>
<dbReference type="EMBL" id="UINC01232132">
    <property type="protein sequence ID" value="SVE64970.1"/>
    <property type="molecule type" value="Genomic_DNA"/>
</dbReference>
<accession>A0A383F8D3</accession>
<name>A0A383F8D3_9ZZZZ</name>
<organism evidence="1">
    <name type="scientific">marine metagenome</name>
    <dbReference type="NCBI Taxonomy" id="408172"/>
    <lineage>
        <taxon>unclassified sequences</taxon>
        <taxon>metagenomes</taxon>
        <taxon>ecological metagenomes</taxon>
    </lineage>
</organism>
<feature type="non-terminal residue" evidence="1">
    <location>
        <position position="1"/>
    </location>
</feature>
<gene>
    <name evidence="1" type="ORF">METZ01_LOCUS517824</name>
</gene>
<proteinExistence type="predicted"/>